<dbReference type="STRING" id="1838285.SCAL_001629"/>
<comment type="caution">
    <text evidence="2">The sequence shown here is derived from an EMBL/GenBank/DDBJ whole genome shotgun (WGS) entry which is preliminary data.</text>
</comment>
<feature type="domain" description="4Fe-4S ferredoxin-type" evidence="1">
    <location>
        <begin position="28"/>
        <end position="52"/>
    </location>
</feature>
<proteinExistence type="predicted"/>
<sequence>MAAAGKFEWKIAIVNKPLKDKTYFENLKETVIDTGICSRCLTCACICPVDGIIAAKPVDFPDYKERCTDCGACVRVCPRFDYKPKYGMGEYLEFIAAKSNRFVGQDGAMVTEIMMSAIEMGMIDRALFVGRNDEWMTEVFHVYDPSQLEMGTLTGTKYTFATVLKDLKKAVLLSKKGVGIVGTPCIVSGVKKLQKEYPLFRERVKLVVGLFCTENFHYEELAAFLSEKGVDHNRLIKTDITKGKFIATMEGEEEPVTFKVKELEEILPSGCSVCTDFTAVEADVSVGSVGSKPGFSSVAVREKNAAEVMDYIREKGYAEFGGDAVEKQLEFLINYKIGRFYVESV</sequence>
<dbReference type="Pfam" id="PF04432">
    <property type="entry name" value="FrhB_FdhB_C"/>
    <property type="match status" value="1"/>
</dbReference>
<evidence type="ECO:0000313" key="3">
    <source>
        <dbReference type="Proteomes" id="UP000186940"/>
    </source>
</evidence>
<gene>
    <name evidence="2" type="ORF">SCAL_001629</name>
</gene>
<dbReference type="InterPro" id="IPR007525">
    <property type="entry name" value="FrhB_FdhB_C"/>
</dbReference>
<dbReference type="AlphaFoldDB" id="A0A1F2P7I3"/>
<dbReference type="PANTHER" id="PTHR31332">
    <property type="entry name" value="7-HYDROXYMETHYL CHLOROPHYLL A REDUCTASE, CHLOROPLASTIC"/>
    <property type="match status" value="1"/>
</dbReference>
<dbReference type="PATRIC" id="fig|1838285.3.peg.1656"/>
<dbReference type="Gene3D" id="3.30.70.20">
    <property type="match status" value="1"/>
</dbReference>
<dbReference type="EMBL" id="LYOS01000006">
    <property type="protein sequence ID" value="OFV67188.1"/>
    <property type="molecule type" value="Genomic_DNA"/>
</dbReference>
<dbReference type="PANTHER" id="PTHR31332:SF0">
    <property type="entry name" value="7-HYDROXYMETHYL CHLOROPHYLL A REDUCTASE, CHLOROPLASTIC"/>
    <property type="match status" value="1"/>
</dbReference>
<name>A0A1F2P7I3_9EURY</name>
<dbReference type="Pfam" id="PF04422">
    <property type="entry name" value="FrhB_FdhB_N"/>
    <property type="match status" value="1"/>
</dbReference>
<feature type="domain" description="4Fe-4S ferredoxin-type" evidence="1">
    <location>
        <begin position="56"/>
        <end position="87"/>
    </location>
</feature>
<accession>A0A1F2P7I3</accession>
<dbReference type="PROSITE" id="PS00198">
    <property type="entry name" value="4FE4S_FER_1"/>
    <property type="match status" value="1"/>
</dbReference>
<organism evidence="2 3">
    <name type="scientific">Candidatus Syntropharchaeum caldarium</name>
    <dbReference type="NCBI Taxonomy" id="1838285"/>
    <lineage>
        <taxon>Archaea</taxon>
        <taxon>Methanobacteriati</taxon>
        <taxon>Methanobacteriota</taxon>
        <taxon>Stenosarchaea group</taxon>
        <taxon>Methanomicrobia</taxon>
        <taxon>Methanosarcinales</taxon>
        <taxon>ANME-2 cluster</taxon>
        <taxon>Candidatus Syntropharchaeum</taxon>
    </lineage>
</organism>
<evidence type="ECO:0000313" key="2">
    <source>
        <dbReference type="EMBL" id="OFV67188.1"/>
    </source>
</evidence>
<dbReference type="InterPro" id="IPR017900">
    <property type="entry name" value="4Fe4S_Fe_S_CS"/>
</dbReference>
<dbReference type="PROSITE" id="PS51379">
    <property type="entry name" value="4FE4S_FER_2"/>
    <property type="match status" value="2"/>
</dbReference>
<dbReference type="InterPro" id="IPR007516">
    <property type="entry name" value="Co_F420_Hydgase/DH_bsu_N"/>
</dbReference>
<protein>
    <submittedName>
        <fullName evidence="2">Coenzyme F420-reducing hydrogenase subunit beta</fullName>
    </submittedName>
</protein>
<dbReference type="Proteomes" id="UP000186940">
    <property type="component" value="Unassembled WGS sequence"/>
</dbReference>
<evidence type="ECO:0000259" key="1">
    <source>
        <dbReference type="PROSITE" id="PS51379"/>
    </source>
</evidence>
<dbReference type="Pfam" id="PF13237">
    <property type="entry name" value="Fer4_10"/>
    <property type="match status" value="1"/>
</dbReference>
<reference evidence="2" key="1">
    <citation type="submission" date="2016-05" db="EMBL/GenBank/DDBJ databases">
        <title>Microbial consortia oxidize butane by reversing methanogenesis.</title>
        <authorList>
            <person name="Laso-Perez R."/>
            <person name="Richter M."/>
            <person name="Wegener G."/>
            <person name="Musat F."/>
        </authorList>
    </citation>
    <scope>NUCLEOTIDE SEQUENCE [LARGE SCALE GENOMIC DNA]</scope>
    <source>
        <strain evidence="2">BOX2</strain>
    </source>
</reference>
<dbReference type="InterPro" id="IPR045220">
    <property type="entry name" value="FRHB/FDHB/HCAR-like"/>
</dbReference>
<dbReference type="InterPro" id="IPR017896">
    <property type="entry name" value="4Fe4S_Fe-S-bd"/>
</dbReference>
<dbReference type="GO" id="GO:0052592">
    <property type="term" value="F:oxidoreductase activity, acting on CH or CH2 groups, with an iron-sulfur protein as acceptor"/>
    <property type="evidence" value="ECO:0007669"/>
    <property type="project" value="TreeGrafter"/>
</dbReference>
<dbReference type="SUPFAM" id="SSF54862">
    <property type="entry name" value="4Fe-4S ferredoxins"/>
    <property type="match status" value="1"/>
</dbReference>
<keyword evidence="3" id="KW-1185">Reference proteome</keyword>